<dbReference type="InterPro" id="IPR009695">
    <property type="entry name" value="Diacylglyc_glucosyltr_N"/>
</dbReference>
<sequence>MPPRILIITAAFGEGHNSAARNLGLALDAQGAVTRVADPCKLGAPFSTDLLARGYRFVTTYSPRLWARIYRSTDRQDFRRQRLPLMRKPENHLAKLVEEFQADAVVATYPLYPYFLERIFSKSGKKVPVFTVVTDSIEINAAWLKAPTDYWLVTDPATREAMIRSGLDATRIIDTGFPVNPAFSELEPVECNDSCEAFRILYFPTAKLPYVRRISRALLDISPKVKLTIVLGRNVRLLWSRAKEIKDTYKGRVRIIGWTRRVPQLLNTHHLIVGKAGGATVHEAIAARCPMIIHHLVPGQEEGNLRLLESIGGGGLASTPALVGSTTADLLSDGGARWRQMKQALARHGRNAGALHAARFILDTLAGKTKSGS</sequence>
<reference evidence="5" key="1">
    <citation type="submission" date="2021-04" db="EMBL/GenBank/DDBJ databases">
        <title>Luteolibacter sp. 32A isolated from the skin of an Anderson's salamander (Ambystoma andersonii).</title>
        <authorList>
            <person name="Spergser J."/>
            <person name="Busse H.-J."/>
        </authorList>
    </citation>
    <scope>NUCLEOTIDE SEQUENCE</scope>
    <source>
        <strain evidence="5">32A</strain>
    </source>
</reference>
<dbReference type="RefSeq" id="WP_211633706.1">
    <property type="nucleotide sequence ID" value="NZ_CP073100.1"/>
</dbReference>
<evidence type="ECO:0000256" key="2">
    <source>
        <dbReference type="ARBA" id="ARBA00022676"/>
    </source>
</evidence>
<dbReference type="GO" id="GO:0016020">
    <property type="term" value="C:membrane"/>
    <property type="evidence" value="ECO:0007669"/>
    <property type="project" value="GOC"/>
</dbReference>
<dbReference type="Gene3D" id="3.40.50.2000">
    <property type="entry name" value="Glycogen Phosphorylase B"/>
    <property type="match status" value="1"/>
</dbReference>
<protein>
    <recommendedName>
        <fullName evidence="4">Diacylglycerol glucosyltransferase N-terminal domain-containing protein</fullName>
    </recommendedName>
</protein>
<dbReference type="GO" id="GO:0016758">
    <property type="term" value="F:hexosyltransferase activity"/>
    <property type="evidence" value="ECO:0007669"/>
    <property type="project" value="InterPro"/>
</dbReference>
<keyword evidence="2" id="KW-0328">Glycosyltransferase</keyword>
<keyword evidence="6" id="KW-1185">Reference proteome</keyword>
<feature type="domain" description="Diacylglycerol glucosyltransferase N-terminal" evidence="4">
    <location>
        <begin position="16"/>
        <end position="179"/>
    </location>
</feature>
<evidence type="ECO:0000313" key="6">
    <source>
        <dbReference type="Proteomes" id="UP000676169"/>
    </source>
</evidence>
<organism evidence="5 6">
    <name type="scientific">Luteolibacter ambystomatis</name>
    <dbReference type="NCBI Taxonomy" id="2824561"/>
    <lineage>
        <taxon>Bacteria</taxon>
        <taxon>Pseudomonadati</taxon>
        <taxon>Verrucomicrobiota</taxon>
        <taxon>Verrucomicrobiia</taxon>
        <taxon>Verrucomicrobiales</taxon>
        <taxon>Verrucomicrobiaceae</taxon>
        <taxon>Luteolibacter</taxon>
    </lineage>
</organism>
<dbReference type="KEGG" id="lamb:KBB96_06470"/>
<dbReference type="SUPFAM" id="SSF53756">
    <property type="entry name" value="UDP-Glycosyltransferase/glycogen phosphorylase"/>
    <property type="match status" value="1"/>
</dbReference>
<dbReference type="PANTHER" id="PTHR43025:SF3">
    <property type="entry name" value="MONOGALACTOSYLDIACYLGLYCEROL SYNTHASE 1, CHLOROPLASTIC"/>
    <property type="match status" value="1"/>
</dbReference>
<keyword evidence="3" id="KW-0808">Transferase</keyword>
<evidence type="ECO:0000256" key="1">
    <source>
        <dbReference type="ARBA" id="ARBA00006962"/>
    </source>
</evidence>
<evidence type="ECO:0000256" key="3">
    <source>
        <dbReference type="ARBA" id="ARBA00022679"/>
    </source>
</evidence>
<accession>A0A975J1Y1</accession>
<evidence type="ECO:0000259" key="4">
    <source>
        <dbReference type="Pfam" id="PF06925"/>
    </source>
</evidence>
<dbReference type="AlphaFoldDB" id="A0A975J1Y1"/>
<comment type="similarity">
    <text evidence="1">Belongs to the glycosyltransferase 28 family.</text>
</comment>
<dbReference type="Pfam" id="PF06925">
    <property type="entry name" value="MGDG_synth"/>
    <property type="match status" value="1"/>
</dbReference>
<name>A0A975J1Y1_9BACT</name>
<dbReference type="GO" id="GO:0009247">
    <property type="term" value="P:glycolipid biosynthetic process"/>
    <property type="evidence" value="ECO:0007669"/>
    <property type="project" value="InterPro"/>
</dbReference>
<evidence type="ECO:0000313" key="5">
    <source>
        <dbReference type="EMBL" id="QUE52533.1"/>
    </source>
</evidence>
<proteinExistence type="inferred from homology"/>
<dbReference type="Proteomes" id="UP000676169">
    <property type="component" value="Chromosome"/>
</dbReference>
<gene>
    <name evidence="5" type="ORF">KBB96_06470</name>
</gene>
<dbReference type="PANTHER" id="PTHR43025">
    <property type="entry name" value="MONOGALACTOSYLDIACYLGLYCEROL SYNTHASE"/>
    <property type="match status" value="1"/>
</dbReference>
<dbReference type="EMBL" id="CP073100">
    <property type="protein sequence ID" value="QUE52533.1"/>
    <property type="molecule type" value="Genomic_DNA"/>
</dbReference>
<dbReference type="InterPro" id="IPR050519">
    <property type="entry name" value="Glycosyltransf_28_UgtP"/>
</dbReference>